<protein>
    <submittedName>
        <fullName evidence="1">Uncharacterized protein</fullName>
    </submittedName>
</protein>
<dbReference type="RefSeq" id="WP_349432781.1">
    <property type="nucleotide sequence ID" value="NZ_CP157744.1"/>
</dbReference>
<geneLocation type="plasmid" evidence="1 2">
    <name>unnamed2</name>
</geneLocation>
<evidence type="ECO:0000313" key="2">
    <source>
        <dbReference type="Proteomes" id="UP001225378"/>
    </source>
</evidence>
<reference evidence="1 2" key="1">
    <citation type="journal article" date="2024" name="Microbiology">
        <title>Methylomarinum rosea sp. nov., a novel halophilic methanotrophic bacterium from the hypersaline Lake Elton.</title>
        <authorList>
            <person name="Suleimanov R.Z."/>
            <person name="Oshkin I.Y."/>
            <person name="Danilova O.V."/>
            <person name="Suzina N.E."/>
            <person name="Dedysh S.N."/>
        </authorList>
    </citation>
    <scope>NUCLEOTIDE SEQUENCE [LARGE SCALE GENOMIC DNA]</scope>
    <source>
        <strain evidence="1 2">Ch1-1</strain>
        <plasmid evidence="2">unnamed2</plasmid>
    </source>
</reference>
<dbReference type="AlphaFoldDB" id="A0AAU7P1C8"/>
<dbReference type="KEGG" id="mech:Q9L42_020215"/>
<keyword evidence="1" id="KW-0614">Plasmid</keyword>
<keyword evidence="2" id="KW-1185">Reference proteome</keyword>
<dbReference type="EMBL" id="CP157744">
    <property type="protein sequence ID" value="XBS22641.1"/>
    <property type="molecule type" value="Genomic_DNA"/>
</dbReference>
<gene>
    <name evidence="1" type="ORF">Q9L42_020215</name>
</gene>
<name>A0AAU7P1C8_9GAMM</name>
<proteinExistence type="predicted"/>
<evidence type="ECO:0000313" key="1">
    <source>
        <dbReference type="EMBL" id="XBS22641.1"/>
    </source>
</evidence>
<accession>A0AAU7P1C8</accession>
<organism evidence="1 2">
    <name type="scientific">Methylomarinum roseum</name>
    <dbReference type="NCBI Taxonomy" id="3067653"/>
    <lineage>
        <taxon>Bacteria</taxon>
        <taxon>Pseudomonadati</taxon>
        <taxon>Pseudomonadota</taxon>
        <taxon>Gammaproteobacteria</taxon>
        <taxon>Methylococcales</taxon>
        <taxon>Methylococcaceae</taxon>
        <taxon>Methylomarinum</taxon>
    </lineage>
</organism>
<dbReference type="Proteomes" id="UP001225378">
    <property type="component" value="Plasmid unnamed2"/>
</dbReference>
<sequence>MGYAIVHFEQSGLTFLSNYNGEPELMVDKFIQAIQSSQNKGIAGNFFLENDYIDSVKLMEPGFYGEDYRYRYSEFTQMLSIEKVNRQSVERLSLQGFIDKYARDRIIAKPPVEPIINPDSIGTYVTFGQRNLLIGFNGYRDEEVMARYFLDAISAMPESNEKDLMARFVCANSEKVVLLPPDKYSPDPDVMVCHYDTDLNCLHFIDPVEESPSEGREYVGTLGSFISLNSGVKTTVYKNKTATQDQAFDRLKQDLNNALNDHPKFGVGNASFAMGELWHQVNRMTIYMRGIPSPELTALMQEARTSVLSHAETFAKAYKWDQQSNISLEEATNKWIATFYHSVDRTLEGMAKNKGLTLQIKGQSIHLMNGDQLETETVFSTKQLADLADYLSQYDDLPSIRIRNTDIDSSECIFDLNYSYNNLRMDYRIDGEHIEILDNKKNEEVLECIHQQSMNKGLYKKEILIRHLNDILNQTALYSPELFYQDSPAMG</sequence>